<evidence type="ECO:0000313" key="2">
    <source>
        <dbReference type="Proteomes" id="UP000027186"/>
    </source>
</evidence>
<organism evidence="1 2">
    <name type="scientific">Azospirillum argentinense</name>
    <dbReference type="NCBI Taxonomy" id="2970906"/>
    <lineage>
        <taxon>Bacteria</taxon>
        <taxon>Pseudomonadati</taxon>
        <taxon>Pseudomonadota</taxon>
        <taxon>Alphaproteobacteria</taxon>
        <taxon>Rhodospirillales</taxon>
        <taxon>Azospirillaceae</taxon>
        <taxon>Azospirillum</taxon>
    </lineage>
</organism>
<proteinExistence type="predicted"/>
<sequence length="89" mass="9620">MLTESRELLSVKIVPPVSLEVCVVTVVRRDGAEIARSERHRYVLEPGDDLSEELPVVVAQAQALWTPEAVAAWRGAQSVEEAPEAGAGQ</sequence>
<dbReference type="Proteomes" id="UP000027186">
    <property type="component" value="Chromosome"/>
</dbReference>
<reference evidence="1 2" key="1">
    <citation type="journal article" date="2014" name="Genome Announc.">
        <title>Complete Genome Sequence of the Model Rhizosphere Strain Azospirillum brasilense Az39, Successfully Applied in Agriculture.</title>
        <authorList>
            <person name="Rivera D."/>
            <person name="Revale S."/>
            <person name="Molina R."/>
            <person name="Gualpa J."/>
            <person name="Puente M."/>
            <person name="Maroniche G."/>
            <person name="Paris G."/>
            <person name="Baker D."/>
            <person name="Clavijo B."/>
            <person name="McLay K."/>
            <person name="Spaepen S."/>
            <person name="Perticari A."/>
            <person name="Vazquez M."/>
            <person name="Wisniewski-Dye F."/>
            <person name="Watkins C."/>
            <person name="Martinez-Abarca F."/>
            <person name="Vanderleyden J."/>
            <person name="Cassan F."/>
        </authorList>
    </citation>
    <scope>NUCLEOTIDE SEQUENCE [LARGE SCALE GENOMIC DNA]</scope>
    <source>
        <strain evidence="1 2">Az39</strain>
    </source>
</reference>
<accession>A0A060DLA6</accession>
<dbReference type="AlphaFoldDB" id="A0A060DLA6"/>
<dbReference type="EMBL" id="CP007793">
    <property type="protein sequence ID" value="AIB11783.1"/>
    <property type="molecule type" value="Genomic_DNA"/>
</dbReference>
<dbReference type="KEGG" id="abq:ABAZ39_07175"/>
<name>A0A060DLA6_9PROT</name>
<protein>
    <submittedName>
        <fullName evidence="1">Uncharacterized protein</fullName>
    </submittedName>
</protein>
<dbReference type="RefSeq" id="WP_038527967.1">
    <property type="nucleotide sequence ID" value="NZ_CP007793.1"/>
</dbReference>
<evidence type="ECO:0000313" key="1">
    <source>
        <dbReference type="EMBL" id="AIB11783.1"/>
    </source>
</evidence>
<gene>
    <name evidence="1" type="ORF">ABAZ39_07175</name>
</gene>